<name>A0A1F5F6B1_9BACT</name>
<gene>
    <name evidence="4" type="ORF">A2Y64_04370</name>
</gene>
<dbReference type="InterPro" id="IPR011990">
    <property type="entry name" value="TPR-like_helical_dom_sf"/>
</dbReference>
<dbReference type="PROSITE" id="PS51257">
    <property type="entry name" value="PROKAR_LIPOPROTEIN"/>
    <property type="match status" value="1"/>
</dbReference>
<feature type="repeat" description="TPR" evidence="3">
    <location>
        <begin position="60"/>
        <end position="93"/>
    </location>
</feature>
<evidence type="ECO:0000256" key="3">
    <source>
        <dbReference type="PROSITE-ProRule" id="PRU00339"/>
    </source>
</evidence>
<dbReference type="SUPFAM" id="SSF48452">
    <property type="entry name" value="TPR-like"/>
    <property type="match status" value="1"/>
</dbReference>
<dbReference type="STRING" id="1817816.A2Y64_04370"/>
<reference evidence="4 5" key="1">
    <citation type="journal article" date="2016" name="Nat. Commun.">
        <title>Thousands of microbial genomes shed light on interconnected biogeochemical processes in an aquifer system.</title>
        <authorList>
            <person name="Anantharaman K."/>
            <person name="Brown C.T."/>
            <person name="Hug L.A."/>
            <person name="Sharon I."/>
            <person name="Castelle C.J."/>
            <person name="Probst A.J."/>
            <person name="Thomas B.C."/>
            <person name="Singh A."/>
            <person name="Wilkins M.J."/>
            <person name="Karaoz U."/>
            <person name="Brodie E.L."/>
            <person name="Williams K.H."/>
            <person name="Hubbard S.S."/>
            <person name="Banfield J.F."/>
        </authorList>
    </citation>
    <scope>NUCLEOTIDE SEQUENCE [LARGE SCALE GENOMIC DNA]</scope>
</reference>
<sequence>MRKAAAVSVVLVALTLAAGCGHRAGLDDYRSFAHRAAGAGLWREALDRWERADELAHDDPGILNNLAVAHEALGDIPLARELYERAVALAPDDDELRENLLAFRKAHPELYPPEETDETDEVD</sequence>
<evidence type="ECO:0000256" key="1">
    <source>
        <dbReference type="ARBA" id="ARBA00022737"/>
    </source>
</evidence>
<keyword evidence="2 3" id="KW-0802">TPR repeat</keyword>
<dbReference type="EMBL" id="MFAF01000091">
    <property type="protein sequence ID" value="OGD74854.1"/>
    <property type="molecule type" value="Genomic_DNA"/>
</dbReference>
<proteinExistence type="predicted"/>
<dbReference type="Pfam" id="PF07719">
    <property type="entry name" value="TPR_2"/>
    <property type="match status" value="1"/>
</dbReference>
<evidence type="ECO:0000313" key="4">
    <source>
        <dbReference type="EMBL" id="OGD74854.1"/>
    </source>
</evidence>
<evidence type="ECO:0000313" key="5">
    <source>
        <dbReference type="Proteomes" id="UP000177187"/>
    </source>
</evidence>
<dbReference type="Gene3D" id="1.25.40.10">
    <property type="entry name" value="Tetratricopeptide repeat domain"/>
    <property type="match status" value="1"/>
</dbReference>
<keyword evidence="1" id="KW-0677">Repeat</keyword>
<dbReference type="PROSITE" id="PS50005">
    <property type="entry name" value="TPR"/>
    <property type="match status" value="1"/>
</dbReference>
<dbReference type="Proteomes" id="UP000177187">
    <property type="component" value="Unassembled WGS sequence"/>
</dbReference>
<accession>A0A1F5F6B1</accession>
<organism evidence="4 5">
    <name type="scientific">Candidatus Coatesbacteria bacterium RBG_13_66_14</name>
    <dbReference type="NCBI Taxonomy" id="1817816"/>
    <lineage>
        <taxon>Bacteria</taxon>
        <taxon>Candidatus Coatesiibacteriota</taxon>
    </lineage>
</organism>
<dbReference type="SMART" id="SM00028">
    <property type="entry name" value="TPR"/>
    <property type="match status" value="1"/>
</dbReference>
<comment type="caution">
    <text evidence="4">The sequence shown here is derived from an EMBL/GenBank/DDBJ whole genome shotgun (WGS) entry which is preliminary data.</text>
</comment>
<protein>
    <submittedName>
        <fullName evidence="4">Uncharacterized protein</fullName>
    </submittedName>
</protein>
<dbReference type="AlphaFoldDB" id="A0A1F5F6B1"/>
<dbReference type="InterPro" id="IPR013105">
    <property type="entry name" value="TPR_2"/>
</dbReference>
<dbReference type="InterPro" id="IPR019734">
    <property type="entry name" value="TPR_rpt"/>
</dbReference>
<evidence type="ECO:0000256" key="2">
    <source>
        <dbReference type="ARBA" id="ARBA00022803"/>
    </source>
</evidence>